<dbReference type="Proteomes" id="UP001212189">
    <property type="component" value="Chromosome"/>
</dbReference>
<evidence type="ECO:0000256" key="9">
    <source>
        <dbReference type="ARBA" id="ARBA00023136"/>
    </source>
</evidence>
<keyword evidence="6 11" id="KW-0812">Transmembrane</keyword>
<dbReference type="NCBIfam" id="NF003433">
    <property type="entry name" value="PRK04949.1"/>
    <property type="match status" value="1"/>
</dbReference>
<dbReference type="PANTHER" id="PTHR37468">
    <property type="entry name" value="SULFATE TRANSPORTER CYSZ"/>
    <property type="match status" value="1"/>
</dbReference>
<dbReference type="GO" id="GO:0000103">
    <property type="term" value="P:sulfate assimilation"/>
    <property type="evidence" value="ECO:0007669"/>
    <property type="project" value="InterPro"/>
</dbReference>
<dbReference type="KEGG" id="dce:O6P33_11220"/>
<feature type="transmembrane region" description="Helical" evidence="11">
    <location>
        <begin position="147"/>
        <end position="170"/>
    </location>
</feature>
<proteinExistence type="inferred from homology"/>
<dbReference type="GO" id="GO:0019344">
    <property type="term" value="P:cysteine biosynthetic process"/>
    <property type="evidence" value="ECO:0007669"/>
    <property type="project" value="UniProtKB-UniRule"/>
</dbReference>
<keyword evidence="2 11" id="KW-0813">Transport</keyword>
<sequence length="248" mass="28251">MHAQPLGGPHYLNAGFKMIMRPGLRMYVLLPLSINIAVFVGMIYFAVQRFNGWVEQLMPNLPSWLSFLNYLLWPLFVALVLLIIFFTFTTIANLIASPFNSFLAEKVEVIARGNDHFPAFSWGELFAMVPRTLAREMRKLGYFLPRALGLLILSLIPGVNIIAAPLWLLFNIWMMAVQYIDYPADNNKVSWTLMLEWLRTKRWLSLGFGGITYLALMIPFFNLIAMPAAIAGATLLWVDHRQVAHSSN</sequence>
<dbReference type="HAMAP" id="MF_00468">
    <property type="entry name" value="CysZ"/>
    <property type="match status" value="1"/>
</dbReference>
<keyword evidence="9 11" id="KW-0472">Membrane</keyword>
<name>A0AAE9VML1_9GAMM</name>
<keyword evidence="3 11" id="KW-1003">Cell membrane</keyword>
<evidence type="ECO:0000256" key="3">
    <source>
        <dbReference type="ARBA" id="ARBA00022475"/>
    </source>
</evidence>
<dbReference type="InterPro" id="IPR050480">
    <property type="entry name" value="CysZ-like"/>
</dbReference>
<evidence type="ECO:0000313" key="13">
    <source>
        <dbReference type="Proteomes" id="UP001212189"/>
    </source>
</evidence>
<dbReference type="GO" id="GO:0005886">
    <property type="term" value="C:plasma membrane"/>
    <property type="evidence" value="ECO:0007669"/>
    <property type="project" value="UniProtKB-SubCell"/>
</dbReference>
<keyword evidence="4 11" id="KW-0997">Cell inner membrane</keyword>
<comment type="similarity">
    <text evidence="11">Belongs to the CysZ family.</text>
</comment>
<keyword evidence="8 11" id="KW-0764">Sulfate transport</keyword>
<dbReference type="Pfam" id="PF07264">
    <property type="entry name" value="EI24"/>
    <property type="match status" value="1"/>
</dbReference>
<evidence type="ECO:0000256" key="6">
    <source>
        <dbReference type="ARBA" id="ARBA00022692"/>
    </source>
</evidence>
<dbReference type="RefSeq" id="WP_269817864.1">
    <property type="nucleotide sequence ID" value="NZ_CP114976.1"/>
</dbReference>
<organism evidence="12 13">
    <name type="scientific">Denitrificimonas caeni</name>
    <dbReference type="NCBI Taxonomy" id="521720"/>
    <lineage>
        <taxon>Bacteria</taxon>
        <taxon>Pseudomonadati</taxon>
        <taxon>Pseudomonadota</taxon>
        <taxon>Gammaproteobacteria</taxon>
        <taxon>Pseudomonadales</taxon>
        <taxon>Pseudomonadaceae</taxon>
        <taxon>Denitrificimonas</taxon>
    </lineage>
</organism>
<evidence type="ECO:0000256" key="4">
    <source>
        <dbReference type="ARBA" id="ARBA00022519"/>
    </source>
</evidence>
<evidence type="ECO:0000313" key="12">
    <source>
        <dbReference type="EMBL" id="WBE24921.1"/>
    </source>
</evidence>
<accession>A0AAE9VML1</accession>
<evidence type="ECO:0000256" key="8">
    <source>
        <dbReference type="ARBA" id="ARBA00023032"/>
    </source>
</evidence>
<keyword evidence="5 11" id="KW-0028">Amino-acid biosynthesis</keyword>
<reference evidence="12 13" key="1">
    <citation type="submission" date="2022-12" db="EMBL/GenBank/DDBJ databases">
        <title>Coexistence and Characterization of a Novel Tigecycline Resistance gene tet(X) variant and blaNDM-1 in a Pseudomonas caeni Isolate of Chicken Origin.</title>
        <authorList>
            <person name="Lu X."/>
            <person name="Zhang L."/>
            <person name="Li R."/>
            <person name="Wang Z."/>
        </authorList>
    </citation>
    <scope>NUCLEOTIDE SEQUENCE [LARGE SCALE GENOMIC DNA]</scope>
    <source>
        <strain evidence="12 13">CE14</strain>
    </source>
</reference>
<dbReference type="EMBL" id="CP114976">
    <property type="protein sequence ID" value="WBE24921.1"/>
    <property type="molecule type" value="Genomic_DNA"/>
</dbReference>
<feature type="transmembrane region" description="Helical" evidence="11">
    <location>
        <begin position="67"/>
        <end position="96"/>
    </location>
</feature>
<dbReference type="InterPro" id="IPR022985">
    <property type="entry name" value="Sulfate_CysZ"/>
</dbReference>
<feature type="transmembrane region" description="Helical" evidence="11">
    <location>
        <begin position="27"/>
        <end position="47"/>
    </location>
</feature>
<keyword evidence="13" id="KW-1185">Reference proteome</keyword>
<dbReference type="InterPro" id="IPR059112">
    <property type="entry name" value="CysZ/EI24"/>
</dbReference>
<keyword evidence="10 11" id="KW-0198">Cysteine biosynthesis</keyword>
<dbReference type="PANTHER" id="PTHR37468:SF1">
    <property type="entry name" value="SULFATE TRANSPORTER CYSZ"/>
    <property type="match status" value="1"/>
</dbReference>
<keyword evidence="7 11" id="KW-1133">Transmembrane helix</keyword>
<evidence type="ECO:0000256" key="10">
    <source>
        <dbReference type="ARBA" id="ARBA00023192"/>
    </source>
</evidence>
<evidence type="ECO:0000256" key="7">
    <source>
        <dbReference type="ARBA" id="ARBA00022989"/>
    </source>
</evidence>
<protein>
    <recommendedName>
        <fullName evidence="11">Sulfate transporter CysZ</fullName>
    </recommendedName>
</protein>
<feature type="transmembrane region" description="Helical" evidence="11">
    <location>
        <begin position="211"/>
        <end position="238"/>
    </location>
</feature>
<gene>
    <name evidence="11 12" type="primary">cysZ</name>
    <name evidence="12" type="ORF">O6P33_11220</name>
</gene>
<evidence type="ECO:0000256" key="11">
    <source>
        <dbReference type="HAMAP-Rule" id="MF_00468"/>
    </source>
</evidence>
<dbReference type="GO" id="GO:0009675">
    <property type="term" value="F:high-affinity sulfate:proton symporter activity"/>
    <property type="evidence" value="ECO:0007669"/>
    <property type="project" value="TreeGrafter"/>
</dbReference>
<evidence type="ECO:0000256" key="2">
    <source>
        <dbReference type="ARBA" id="ARBA00022448"/>
    </source>
</evidence>
<comment type="function">
    <text evidence="11">High affinity, high specificity proton-dependent sulfate transporter, which mediates sulfate uptake. Provides the sulfur source for the cysteine synthesis pathway.</text>
</comment>
<dbReference type="AlphaFoldDB" id="A0AAE9VML1"/>
<evidence type="ECO:0000256" key="5">
    <source>
        <dbReference type="ARBA" id="ARBA00022605"/>
    </source>
</evidence>
<evidence type="ECO:0000256" key="1">
    <source>
        <dbReference type="ARBA" id="ARBA00004141"/>
    </source>
</evidence>
<comment type="subcellular location">
    <subcellularLocation>
        <location evidence="11">Cell inner membrane</location>
        <topology evidence="11">Multi-pass membrane protein</topology>
    </subcellularLocation>
    <subcellularLocation>
        <location evidence="1">Membrane</location>
        <topology evidence="1">Multi-pass membrane protein</topology>
    </subcellularLocation>
</comment>